<dbReference type="EMBL" id="KZ302979">
    <property type="protein sequence ID" value="PFH44723.1"/>
    <property type="molecule type" value="Genomic_DNA"/>
</dbReference>
<feature type="region of interest" description="Disordered" evidence="1">
    <location>
        <begin position="86"/>
        <end position="105"/>
    </location>
</feature>
<dbReference type="AlphaFoldDB" id="A0A2A9NAS1"/>
<dbReference type="Proteomes" id="UP000242287">
    <property type="component" value="Unassembled WGS sequence"/>
</dbReference>
<accession>A0A2A9NAS1</accession>
<name>A0A2A9NAS1_9AGAR</name>
<feature type="compositionally biased region" description="Basic and acidic residues" evidence="1">
    <location>
        <begin position="91"/>
        <end position="103"/>
    </location>
</feature>
<proteinExistence type="predicted"/>
<keyword evidence="3" id="KW-1185">Reference proteome</keyword>
<evidence type="ECO:0000256" key="1">
    <source>
        <dbReference type="SAM" id="MobiDB-lite"/>
    </source>
</evidence>
<organism evidence="2 3">
    <name type="scientific">Amanita thiersii Skay4041</name>
    <dbReference type="NCBI Taxonomy" id="703135"/>
    <lineage>
        <taxon>Eukaryota</taxon>
        <taxon>Fungi</taxon>
        <taxon>Dikarya</taxon>
        <taxon>Basidiomycota</taxon>
        <taxon>Agaricomycotina</taxon>
        <taxon>Agaricomycetes</taxon>
        <taxon>Agaricomycetidae</taxon>
        <taxon>Agaricales</taxon>
        <taxon>Pluteineae</taxon>
        <taxon>Amanitaceae</taxon>
        <taxon>Amanita</taxon>
    </lineage>
</organism>
<evidence type="ECO:0000313" key="2">
    <source>
        <dbReference type="EMBL" id="PFH44723.1"/>
    </source>
</evidence>
<evidence type="ECO:0000313" key="3">
    <source>
        <dbReference type="Proteomes" id="UP000242287"/>
    </source>
</evidence>
<reference evidence="2 3" key="1">
    <citation type="submission" date="2014-02" db="EMBL/GenBank/DDBJ databases">
        <title>Transposable element dynamics among asymbiotic and ectomycorrhizal Amanita fungi.</title>
        <authorList>
            <consortium name="DOE Joint Genome Institute"/>
            <person name="Hess J."/>
            <person name="Skrede I."/>
            <person name="Wolfe B."/>
            <person name="LaButti K."/>
            <person name="Ohm R.A."/>
            <person name="Grigoriev I.V."/>
            <person name="Pringle A."/>
        </authorList>
    </citation>
    <scope>NUCLEOTIDE SEQUENCE [LARGE SCALE GENOMIC DNA]</scope>
    <source>
        <strain evidence="2 3">SKay4041</strain>
    </source>
</reference>
<sequence>MFAALGKINILLSCRDDREAGQLDHSHVVDVRGKGRDILQKVLQERSGSDGLYEPIGGRLWDGDLEVVDLSKNLVGVADDSGELTVPHNPKLLESEGDNEGRELPLSILPSYRHWGP</sequence>
<protein>
    <submittedName>
        <fullName evidence="2">Uncharacterized protein</fullName>
    </submittedName>
</protein>
<gene>
    <name evidence="2" type="ORF">AMATHDRAFT_11066</name>
</gene>